<dbReference type="PANTHER" id="PTHR43737">
    <property type="entry name" value="BLL7424 PROTEIN"/>
    <property type="match status" value="1"/>
</dbReference>
<protein>
    <submittedName>
        <fullName evidence="1">DUF1501 domain-containing protein</fullName>
    </submittedName>
</protein>
<name>A0A5M6CZS6_9BACT</name>
<dbReference type="AlphaFoldDB" id="A0A5M6CZS6"/>
<dbReference type="Gene3D" id="3.40.720.10">
    <property type="entry name" value="Alkaline Phosphatase, subunit A"/>
    <property type="match status" value="1"/>
</dbReference>
<proteinExistence type="predicted"/>
<dbReference type="SUPFAM" id="SSF53649">
    <property type="entry name" value="Alkaline phosphatase-like"/>
    <property type="match status" value="1"/>
</dbReference>
<dbReference type="Proteomes" id="UP000324479">
    <property type="component" value="Unassembled WGS sequence"/>
</dbReference>
<dbReference type="PROSITE" id="PS51318">
    <property type="entry name" value="TAT"/>
    <property type="match status" value="1"/>
</dbReference>
<evidence type="ECO:0000313" key="2">
    <source>
        <dbReference type="Proteomes" id="UP000324479"/>
    </source>
</evidence>
<dbReference type="InterPro" id="IPR010869">
    <property type="entry name" value="DUF1501"/>
</dbReference>
<evidence type="ECO:0000313" key="1">
    <source>
        <dbReference type="EMBL" id="KAA5540731.1"/>
    </source>
</evidence>
<comment type="caution">
    <text evidence="1">The sequence shown here is derived from an EMBL/GenBank/DDBJ whole genome shotgun (WGS) entry which is preliminary data.</text>
</comment>
<dbReference type="InterPro" id="IPR006311">
    <property type="entry name" value="TAT_signal"/>
</dbReference>
<dbReference type="InterPro" id="IPR017850">
    <property type="entry name" value="Alkaline_phosphatase_core_sf"/>
</dbReference>
<accession>A0A5M6CZS6</accession>
<organism evidence="1 2">
    <name type="scientific">Roseiconus nitratireducens</name>
    <dbReference type="NCBI Taxonomy" id="2605748"/>
    <lineage>
        <taxon>Bacteria</taxon>
        <taxon>Pseudomonadati</taxon>
        <taxon>Planctomycetota</taxon>
        <taxon>Planctomycetia</taxon>
        <taxon>Pirellulales</taxon>
        <taxon>Pirellulaceae</taxon>
        <taxon>Roseiconus</taxon>
    </lineage>
</organism>
<dbReference type="PANTHER" id="PTHR43737:SF1">
    <property type="entry name" value="DUF1501 DOMAIN-CONTAINING PROTEIN"/>
    <property type="match status" value="1"/>
</dbReference>
<dbReference type="EMBL" id="VWOX01000012">
    <property type="protein sequence ID" value="KAA5540731.1"/>
    <property type="molecule type" value="Genomic_DNA"/>
</dbReference>
<keyword evidence="2" id="KW-1185">Reference proteome</keyword>
<dbReference type="RefSeq" id="WP_150078295.1">
    <property type="nucleotide sequence ID" value="NZ_VWOX01000012.1"/>
</dbReference>
<reference evidence="1 2" key="1">
    <citation type="submission" date="2019-08" db="EMBL/GenBank/DDBJ databases">
        <authorList>
            <person name="Dhanesh K."/>
            <person name="Kumar G."/>
            <person name="Sasikala C."/>
            <person name="Venkata Ramana C."/>
        </authorList>
    </citation>
    <scope>NUCLEOTIDE SEQUENCE [LARGE SCALE GENOMIC DNA]</scope>
    <source>
        <strain evidence="1 2">JC645</strain>
    </source>
</reference>
<sequence>MKQQHRNDYQPCDRRSMLKSAACGFGGLAAAGLANQVANAGATHFTPKAKRVIFLFMHGGVSQMDSFDRKPTLNEQHGNPLPYALPGLIRPDRLGKVFGTDWKWKRHGDCGQWVTELFPHTAKIVDKLCFIKSMHTEGEAHGQAVLRLHTGEAAFDRPSVGSWVSYGLGNENENLPAFVALDYPPMHGGVRLYGSSFLPAEHQAMQIKLRTTPDKVAEIRNLHSDLLSESRQREQVDAIVELSRQHAVHDPNIEGVIRSFELAYRMQSIAPEILDLGQESKATLAMYGVGDQPCDGYARQCLLARRMAEAGVRFIQVATDYHWDHHGNIEKDLPQSAAKTDKPVAALINDLDRRGLLDDTLVVWAGEFGRTPVSQIDRGAPGRDHNPHGFTIWMAGGGVRPGYSHGETNDFGYLAVEKKVHMHDLHATILHLLGLDHERLTYRYAGRDFRLTDVYGNVVHEVIA</sequence>
<gene>
    <name evidence="1" type="ORF">FYK55_20295</name>
</gene>
<dbReference type="Pfam" id="PF07394">
    <property type="entry name" value="DUF1501"/>
    <property type="match status" value="1"/>
</dbReference>